<gene>
    <name evidence="3" type="ORF">HGRIS_001052</name>
</gene>
<comment type="caution">
    <text evidence="3">The sequence shown here is derived from an EMBL/GenBank/DDBJ whole genome shotgun (WGS) entry which is preliminary data.</text>
</comment>
<evidence type="ECO:0000313" key="4">
    <source>
        <dbReference type="Proteomes" id="UP001556367"/>
    </source>
</evidence>
<sequence>MHGGDMVEQLWMDSEESSKSLHLWRINRRTVVVSDYSNKLPGPTLRFASPRGMRAIDERLTLLLTSTTTIPPRPSLHCILLLSKRMAAALGGTVTNGIQDISALLPLLGTEQCETHVGSALVDGYLYAAFAPLSLFGSLGIVRAGGKALIACIRIRTFMGARLMQHAGFEPVGKALSQIMWEGDCHVAEKQLTETLEKLHITDVKQLSVKEIKRRAWNLWMLFWSLFAVIASMMPYIYFIRNDHAESKLIRWLYPAGRSIGSFLTAVMVQFIIQKRLTEIIKRRLLFLKLDDIVKQHTNIEPPSWWDAKYSSEVALCRLAKANQPPTWWEKTLRALSVPKTKQQILNAEEDDKKADNLAKELAPELAKELEKELKGLPKVQDELKKAQDNLKEAQDELKGELQHTLQELNRSVLAQKYEGPLATPIRWIYIICTIFGMALSIWGYVASFTIVTNDRTANSNSKGPLIWLGTEIALSLLRMLIWSLNPLFDETTHLAFTLELDAGYPLPTCNKFSEVLEEERVIPLVRSREFLGQITSFVGLLEPLESAGEGVTLYYTMSGQRQSQKRVLYITICDYTENISRTLLYLPDTDEPTSYITKMIVKDSDDDVEGDNAGRVQARLVRKTTMASNHITKDKAFVEKLKKHCASIFSKLNERRNGNNPDQEIKMTWALTLARNDKSQPNHIVNITLSPDELAYIRVGELERSKQAFCSARSEWVVQRIPDMSANLEVHVGTSAASTWPAYLLLYEWQFLERILVYESRELEIILLSSTKTMLSRLQQRPGTGRDQKDLEKEQKYRAVRRVKEEMQRVHDRFKKLLTDDSEALKLVLKKWEHLLRDIENPPQNLNDDPDFFGRNDSLIAHWTDSIGADAGGTAKLEELKRRLRTELDVMWKQLFVFVPAVQVSVEHADVLAAYEDVFNARWCNDSVSRGLEHNDISV</sequence>
<dbReference type="EMBL" id="JASNQZ010000005">
    <property type="protein sequence ID" value="KAL0957238.1"/>
    <property type="molecule type" value="Genomic_DNA"/>
</dbReference>
<accession>A0ABR3JPD6</accession>
<keyword evidence="2" id="KW-1133">Transmembrane helix</keyword>
<evidence type="ECO:0000313" key="3">
    <source>
        <dbReference type="EMBL" id="KAL0957238.1"/>
    </source>
</evidence>
<name>A0ABR3JPD6_9AGAR</name>
<organism evidence="3 4">
    <name type="scientific">Hohenbuehelia grisea</name>
    <dbReference type="NCBI Taxonomy" id="104357"/>
    <lineage>
        <taxon>Eukaryota</taxon>
        <taxon>Fungi</taxon>
        <taxon>Dikarya</taxon>
        <taxon>Basidiomycota</taxon>
        <taxon>Agaricomycotina</taxon>
        <taxon>Agaricomycetes</taxon>
        <taxon>Agaricomycetidae</taxon>
        <taxon>Agaricales</taxon>
        <taxon>Pleurotineae</taxon>
        <taxon>Pleurotaceae</taxon>
        <taxon>Hohenbuehelia</taxon>
    </lineage>
</organism>
<evidence type="ECO:0000256" key="2">
    <source>
        <dbReference type="SAM" id="Phobius"/>
    </source>
</evidence>
<evidence type="ECO:0000256" key="1">
    <source>
        <dbReference type="SAM" id="Coils"/>
    </source>
</evidence>
<feature type="transmembrane region" description="Helical" evidence="2">
    <location>
        <begin position="252"/>
        <end position="273"/>
    </location>
</feature>
<feature type="coiled-coil region" evidence="1">
    <location>
        <begin position="370"/>
        <end position="408"/>
    </location>
</feature>
<keyword evidence="2" id="KW-0472">Membrane</keyword>
<dbReference type="Proteomes" id="UP001556367">
    <property type="component" value="Unassembled WGS sequence"/>
</dbReference>
<keyword evidence="2" id="KW-0812">Transmembrane</keyword>
<protein>
    <submittedName>
        <fullName evidence="3">Uncharacterized protein</fullName>
    </submittedName>
</protein>
<keyword evidence="1" id="KW-0175">Coiled coil</keyword>
<reference evidence="4" key="1">
    <citation type="submission" date="2024-06" db="EMBL/GenBank/DDBJ databases">
        <title>Multi-omics analyses provide insights into the biosynthesis of the anticancer antibiotic pleurotin in Hohenbuehelia grisea.</title>
        <authorList>
            <person name="Weaver J.A."/>
            <person name="Alberti F."/>
        </authorList>
    </citation>
    <scope>NUCLEOTIDE SEQUENCE [LARGE SCALE GENOMIC DNA]</scope>
    <source>
        <strain evidence="4">T-177</strain>
    </source>
</reference>
<feature type="transmembrane region" description="Helical" evidence="2">
    <location>
        <begin position="428"/>
        <end position="446"/>
    </location>
</feature>
<feature type="transmembrane region" description="Helical" evidence="2">
    <location>
        <begin position="219"/>
        <end position="240"/>
    </location>
</feature>
<proteinExistence type="predicted"/>
<keyword evidence="4" id="KW-1185">Reference proteome</keyword>